<evidence type="ECO:0000313" key="3">
    <source>
        <dbReference type="EMBL" id="GAT43649.1"/>
    </source>
</evidence>
<dbReference type="PANTHER" id="PTHR33365">
    <property type="entry name" value="YALI0B05434P"/>
    <property type="match status" value="1"/>
</dbReference>
<organism evidence="3 4">
    <name type="scientific">Mycena chlorophos</name>
    <name type="common">Agaric fungus</name>
    <name type="synonym">Agaricus chlorophos</name>
    <dbReference type="NCBI Taxonomy" id="658473"/>
    <lineage>
        <taxon>Eukaryota</taxon>
        <taxon>Fungi</taxon>
        <taxon>Dikarya</taxon>
        <taxon>Basidiomycota</taxon>
        <taxon>Agaricomycotina</taxon>
        <taxon>Agaricomycetes</taxon>
        <taxon>Agaricomycetidae</taxon>
        <taxon>Agaricales</taxon>
        <taxon>Marasmiineae</taxon>
        <taxon>Mycenaceae</taxon>
        <taxon>Mycena</taxon>
    </lineage>
</organism>
<evidence type="ECO:0000256" key="2">
    <source>
        <dbReference type="ARBA" id="ARBA00035112"/>
    </source>
</evidence>
<accession>A0ABQ0KXI2</accession>
<comment type="similarity">
    <text evidence="2">Belongs to the ustYa family.</text>
</comment>
<evidence type="ECO:0008006" key="5">
    <source>
        <dbReference type="Google" id="ProtNLM"/>
    </source>
</evidence>
<dbReference type="Proteomes" id="UP000815677">
    <property type="component" value="Unassembled WGS sequence"/>
</dbReference>
<dbReference type="EMBL" id="DF839219">
    <property type="protein sequence ID" value="GAT43649.1"/>
    <property type="molecule type" value="Genomic_DNA"/>
</dbReference>
<gene>
    <name evidence="3" type="ORF">MCHLO_01320</name>
</gene>
<evidence type="ECO:0000256" key="1">
    <source>
        <dbReference type="ARBA" id="ARBA00004685"/>
    </source>
</evidence>
<comment type="pathway">
    <text evidence="1">Mycotoxin biosynthesis.</text>
</comment>
<dbReference type="PANTHER" id="PTHR33365:SF4">
    <property type="entry name" value="CYCLOCHLOROTINE BIOSYNTHESIS PROTEIN O"/>
    <property type="match status" value="1"/>
</dbReference>
<name>A0ABQ0KXI2_MYCCL</name>
<reference evidence="3" key="1">
    <citation type="submission" date="2014-09" db="EMBL/GenBank/DDBJ databases">
        <title>Genome sequence of the luminous mushroom Mycena chlorophos for searching fungal bioluminescence genes.</title>
        <authorList>
            <person name="Tanaka Y."/>
            <person name="Kasuga D."/>
            <person name="Oba Y."/>
            <person name="Hase S."/>
            <person name="Sato K."/>
            <person name="Oba Y."/>
            <person name="Sakakibara Y."/>
        </authorList>
    </citation>
    <scope>NUCLEOTIDE SEQUENCE</scope>
</reference>
<protein>
    <recommendedName>
        <fullName evidence="5">Cyclochlorotine biosynthesis protein O</fullName>
    </recommendedName>
</protein>
<dbReference type="Pfam" id="PF11807">
    <property type="entry name" value="UstYa"/>
    <property type="match status" value="1"/>
</dbReference>
<sequence length="251" mass="28420">MKSQYLPLSDDSDDSKATTLSISSSSKVYVSLPLLCTLLATLTASIVLNLGALYLWLQAAGPENPLFPQVIYSPAQSALSYKNIKFHSGFGADLPIFDQRPSDAVDDAWRGLYEFAYSKIPRSQAKLLVNKTYPVLGDDEPKTYMLALDVFHQLHCLDEMRKAMYPDYYPHTAEGINTNHMRHCISSLRQSIMCTADITPIVWQWSVKLHAAKERSDVLHTCRDFDMLLDWSKEHYGGEMQNMSIYIPDDL</sequence>
<evidence type="ECO:0000313" key="4">
    <source>
        <dbReference type="Proteomes" id="UP000815677"/>
    </source>
</evidence>
<dbReference type="InterPro" id="IPR021765">
    <property type="entry name" value="UstYa-like"/>
</dbReference>
<proteinExistence type="inferred from homology"/>
<keyword evidence="4" id="KW-1185">Reference proteome</keyword>